<feature type="domain" description="Sigma-54 factor interaction" evidence="3">
    <location>
        <begin position="190"/>
        <end position="424"/>
    </location>
</feature>
<sequence>MASARKTVAFGFIGNSRDARGGDGPERWSNWRPTVALFQHRPELSIDRFIFLYESADELLAQRVMEDIREVSPDTQIEPRQVHYRNPWDFEEVYTSLYQLVRETRFDLEKEEYLVHFSTGTNTSHLCWFLLTQSRRLPAQLVSTIPPKTDEHPRGHVRRINLDHSSKYFRITAMQQSEARDDARLLKRNIETRSQRFNELVERVARVAAVSRKPLLLEGPTGAGKSILAKQIYVLKKERHRLTGNFIEVNCATLNGNNAHSELFGHKKGAFTGATSARPGLLMAAHGGVLFLDEIGELSLDVQAMLLTALETKRFRALGEEEMVESDFQLVAGTNRDLAECVLRGSFREDLYARLKLWRFKLPGLQDRREDIDVNVEFELQQREDIVRFSPDARRAFLEFALAPESTWRGNFRDLAGIVERMATLAEDGMMDEPLVRAETARLAQEWRELDRSPGDELIERYLGPERARELDRFDRVQLAEVLRVCENSRMLSEAGRTLFEVSRKQRARVNDADRLRKYLAAFGLSFEQISCEVTGRRAAGRSSAT</sequence>
<evidence type="ECO:0000313" key="5">
    <source>
        <dbReference type="Proteomes" id="UP000533080"/>
    </source>
</evidence>
<protein>
    <submittedName>
        <fullName evidence="4">Sigma 54-interacting transcriptional regulator</fullName>
    </submittedName>
</protein>
<dbReference type="SUPFAM" id="SSF52540">
    <property type="entry name" value="P-loop containing nucleoside triphosphate hydrolases"/>
    <property type="match status" value="1"/>
</dbReference>
<dbReference type="InterPro" id="IPR003593">
    <property type="entry name" value="AAA+_ATPase"/>
</dbReference>
<evidence type="ECO:0000259" key="3">
    <source>
        <dbReference type="PROSITE" id="PS50045"/>
    </source>
</evidence>
<dbReference type="Pfam" id="PF00158">
    <property type="entry name" value="Sigma54_activat"/>
    <property type="match status" value="1"/>
</dbReference>
<gene>
    <name evidence="4" type="ORF">HNV28_22525</name>
</gene>
<evidence type="ECO:0000256" key="1">
    <source>
        <dbReference type="ARBA" id="ARBA00022741"/>
    </source>
</evidence>
<proteinExistence type="predicted"/>
<dbReference type="PANTHER" id="PTHR32071">
    <property type="entry name" value="TRANSCRIPTIONAL REGULATORY PROTEIN"/>
    <property type="match status" value="1"/>
</dbReference>
<dbReference type="InterPro" id="IPR027417">
    <property type="entry name" value="P-loop_NTPase"/>
</dbReference>
<dbReference type="RefSeq" id="WP_171443159.1">
    <property type="nucleotide sequence ID" value="NZ_JABFNS010000089.1"/>
</dbReference>
<organism evidence="4 5">
    <name type="scientific">Myxococcus xanthus</name>
    <dbReference type="NCBI Taxonomy" id="34"/>
    <lineage>
        <taxon>Bacteria</taxon>
        <taxon>Pseudomonadati</taxon>
        <taxon>Myxococcota</taxon>
        <taxon>Myxococcia</taxon>
        <taxon>Myxococcales</taxon>
        <taxon>Cystobacterineae</taxon>
        <taxon>Myxococcaceae</taxon>
        <taxon>Myxococcus</taxon>
    </lineage>
</organism>
<comment type="caution">
    <text evidence="4">The sequence shown here is derived from an EMBL/GenBank/DDBJ whole genome shotgun (WGS) entry which is preliminary data.</text>
</comment>
<dbReference type="InterPro" id="IPR009715">
    <property type="entry name" value="RtcR"/>
</dbReference>
<dbReference type="AlphaFoldDB" id="A0A7Y4IL11"/>
<dbReference type="InterPro" id="IPR017183">
    <property type="entry name" value="Sigma54_dep_tscrpt_act_RtcR"/>
</dbReference>
<keyword evidence="1" id="KW-0547">Nucleotide-binding</keyword>
<dbReference type="GO" id="GO:0003700">
    <property type="term" value="F:DNA-binding transcription factor activity"/>
    <property type="evidence" value="ECO:0007669"/>
    <property type="project" value="InterPro"/>
</dbReference>
<dbReference type="SMART" id="SM00382">
    <property type="entry name" value="AAA"/>
    <property type="match status" value="1"/>
</dbReference>
<dbReference type="InterPro" id="IPR002078">
    <property type="entry name" value="Sigma_54_int"/>
</dbReference>
<dbReference type="Gene3D" id="3.40.50.300">
    <property type="entry name" value="P-loop containing nucleotide triphosphate hydrolases"/>
    <property type="match status" value="1"/>
</dbReference>
<evidence type="ECO:0000313" key="4">
    <source>
        <dbReference type="EMBL" id="NOJ81066.1"/>
    </source>
</evidence>
<keyword evidence="2" id="KW-0067">ATP-binding</keyword>
<reference evidence="4 5" key="1">
    <citation type="submission" date="2020-05" db="EMBL/GenBank/DDBJ databases">
        <authorList>
            <person name="Whitworth D."/>
        </authorList>
    </citation>
    <scope>NUCLEOTIDE SEQUENCE [LARGE SCALE GENOMIC DNA]</scope>
    <source>
        <strain evidence="4 5">AM005</strain>
    </source>
</reference>
<dbReference type="NCBIfam" id="NF038308">
    <property type="entry name" value="RNA_repair_RtcR"/>
    <property type="match status" value="1"/>
</dbReference>
<dbReference type="Proteomes" id="UP000533080">
    <property type="component" value="Unassembled WGS sequence"/>
</dbReference>
<accession>A0A7Y4IL11</accession>
<evidence type="ECO:0000256" key="2">
    <source>
        <dbReference type="ARBA" id="ARBA00022840"/>
    </source>
</evidence>
<dbReference type="PANTHER" id="PTHR32071:SF14">
    <property type="entry name" value="TRANSCRIPTIONAL REGULATORY PROTEIN RTCR"/>
    <property type="match status" value="1"/>
</dbReference>
<name>A0A7Y4IL11_MYXXA</name>
<dbReference type="GO" id="GO:0005524">
    <property type="term" value="F:ATP binding"/>
    <property type="evidence" value="ECO:0007669"/>
    <property type="project" value="UniProtKB-KW"/>
</dbReference>
<dbReference type="CDD" id="cd00009">
    <property type="entry name" value="AAA"/>
    <property type="match status" value="1"/>
</dbReference>
<dbReference type="Gene3D" id="1.10.8.60">
    <property type="match status" value="1"/>
</dbReference>
<dbReference type="PROSITE" id="PS50045">
    <property type="entry name" value="SIGMA54_INTERACT_4"/>
    <property type="match status" value="1"/>
</dbReference>
<dbReference type="EMBL" id="JABFNT010000075">
    <property type="protein sequence ID" value="NOJ81066.1"/>
    <property type="molecule type" value="Genomic_DNA"/>
</dbReference>
<dbReference type="Pfam" id="PF06956">
    <property type="entry name" value="RtcR"/>
    <property type="match status" value="1"/>
</dbReference>